<organism evidence="4 5">
    <name type="scientific">Frondihabitans sucicola</name>
    <dbReference type="NCBI Taxonomy" id="1268041"/>
    <lineage>
        <taxon>Bacteria</taxon>
        <taxon>Bacillati</taxon>
        <taxon>Actinomycetota</taxon>
        <taxon>Actinomycetes</taxon>
        <taxon>Micrococcales</taxon>
        <taxon>Microbacteriaceae</taxon>
        <taxon>Frondihabitans</taxon>
    </lineage>
</organism>
<evidence type="ECO:0000256" key="1">
    <source>
        <dbReference type="ARBA" id="ARBA00001933"/>
    </source>
</evidence>
<dbReference type="Pfam" id="PF00291">
    <property type="entry name" value="PALP"/>
    <property type="match status" value="1"/>
</dbReference>
<dbReference type="Proteomes" id="UP001321486">
    <property type="component" value="Chromosome"/>
</dbReference>
<dbReference type="SUPFAM" id="SSF53686">
    <property type="entry name" value="Tryptophan synthase beta subunit-like PLP-dependent enzymes"/>
    <property type="match status" value="1"/>
</dbReference>
<evidence type="ECO:0000313" key="4">
    <source>
        <dbReference type="EMBL" id="BDZ51306.1"/>
    </source>
</evidence>
<protein>
    <recommendedName>
        <fullName evidence="3">Tryptophan synthase beta chain-like PALP domain-containing protein</fullName>
    </recommendedName>
</protein>
<comment type="cofactor">
    <cofactor evidence="1">
        <name>pyridoxal 5'-phosphate</name>
        <dbReference type="ChEBI" id="CHEBI:597326"/>
    </cofactor>
</comment>
<name>A0ABN6Y2L4_9MICO</name>
<dbReference type="Gene3D" id="3.40.50.1100">
    <property type="match status" value="2"/>
</dbReference>
<gene>
    <name evidence="4" type="ORF">GCM10025867_35470</name>
</gene>
<dbReference type="InterPro" id="IPR001926">
    <property type="entry name" value="TrpB-like_PALP"/>
</dbReference>
<dbReference type="EMBL" id="AP027732">
    <property type="protein sequence ID" value="BDZ51306.1"/>
    <property type="molecule type" value="Genomic_DNA"/>
</dbReference>
<feature type="domain" description="Tryptophan synthase beta chain-like PALP" evidence="3">
    <location>
        <begin position="7"/>
        <end position="185"/>
    </location>
</feature>
<dbReference type="InterPro" id="IPR046342">
    <property type="entry name" value="CBS_dom_sf"/>
</dbReference>
<dbReference type="InterPro" id="IPR036052">
    <property type="entry name" value="TrpB-like_PALP_sf"/>
</dbReference>
<dbReference type="SUPFAM" id="SSF54631">
    <property type="entry name" value="CBS-domain pair"/>
    <property type="match status" value="1"/>
</dbReference>
<evidence type="ECO:0000313" key="5">
    <source>
        <dbReference type="Proteomes" id="UP001321486"/>
    </source>
</evidence>
<proteinExistence type="predicted"/>
<reference evidence="5" key="1">
    <citation type="journal article" date="2019" name="Int. J. Syst. Evol. Microbiol.">
        <title>The Global Catalogue of Microorganisms (GCM) 10K type strain sequencing project: providing services to taxonomists for standard genome sequencing and annotation.</title>
        <authorList>
            <consortium name="The Broad Institute Genomics Platform"/>
            <consortium name="The Broad Institute Genome Sequencing Center for Infectious Disease"/>
            <person name="Wu L."/>
            <person name="Ma J."/>
        </authorList>
    </citation>
    <scope>NUCLEOTIDE SEQUENCE [LARGE SCALE GENOMIC DNA]</scope>
    <source>
        <strain evidence="5">NBRC 108728</strain>
    </source>
</reference>
<accession>A0ABN6Y2L4</accession>
<evidence type="ECO:0000259" key="3">
    <source>
        <dbReference type="Pfam" id="PF00291"/>
    </source>
</evidence>
<dbReference type="PANTHER" id="PTHR10314">
    <property type="entry name" value="CYSTATHIONINE BETA-SYNTHASE"/>
    <property type="match status" value="1"/>
</dbReference>
<keyword evidence="2" id="KW-0663">Pyridoxal phosphate</keyword>
<evidence type="ECO:0000256" key="2">
    <source>
        <dbReference type="ARBA" id="ARBA00022898"/>
    </source>
</evidence>
<keyword evidence="5" id="KW-1185">Reference proteome</keyword>
<sequence length="344" mass="36681">MPKSHPDSMRAVAERFVDATPGAWLAGQYDNPANPEAHWLTTGPELWDETEGRITHLVATVGTGGTISGTGGHLKKVSGGRVQVVGADPITSTYSGGDGSAKYIEGAGHFVHPDADVDPWPESLDTSVIDRYLAVDDRTAIETIRELARTEGILAGGSSGVALAAAFRLAEELTADDTVVVILPDSGRAYLSTYFDDGWLRETGFSDDSDVRTVRDVVTSEGDFDPITIDRTSTVHDARNELRSKEVEPDSPVLVVYERSRAQPLHPGEVSGWTTVRRLAEVEAAEGGDSSVGRIAWPAPPRIPIGLPASEAIARLDAEDPRWAAALVLEDGRVGGVLSPRDTP</sequence>
<dbReference type="InterPro" id="IPR050214">
    <property type="entry name" value="Cys_Synth/Cystath_Beta-Synth"/>
</dbReference>